<proteinExistence type="predicted"/>
<dbReference type="InterPro" id="IPR029058">
    <property type="entry name" value="AB_hydrolase_fold"/>
</dbReference>
<dbReference type="PROSITE" id="PS51257">
    <property type="entry name" value="PROKAR_LIPOPROTEIN"/>
    <property type="match status" value="1"/>
</dbReference>
<protein>
    <submittedName>
        <fullName evidence="1">Phospholipase</fullName>
    </submittedName>
</protein>
<comment type="caution">
    <text evidence="1">The sequence shown here is derived from an EMBL/GenBank/DDBJ whole genome shotgun (WGS) entry which is preliminary data.</text>
</comment>
<organism evidence="1 2">
    <name type="scientific">Myxococcus llanfairpwllgwyngyllgogerychwyrndrobwllllantysiliogogogochensis</name>
    <dbReference type="NCBI Taxonomy" id="2590453"/>
    <lineage>
        <taxon>Bacteria</taxon>
        <taxon>Pseudomonadati</taxon>
        <taxon>Myxococcota</taxon>
        <taxon>Myxococcia</taxon>
        <taxon>Myxococcales</taxon>
        <taxon>Cystobacterineae</taxon>
        <taxon>Myxococcaceae</taxon>
        <taxon>Myxococcus</taxon>
    </lineage>
</organism>
<name>A0A540WVR3_9BACT</name>
<evidence type="ECO:0000313" key="1">
    <source>
        <dbReference type="EMBL" id="TQF13103.1"/>
    </source>
</evidence>
<reference evidence="1 2" key="1">
    <citation type="submission" date="2019-06" db="EMBL/GenBank/DDBJ databases">
        <authorList>
            <person name="Livingstone P."/>
            <person name="Whitworth D."/>
        </authorList>
    </citation>
    <scope>NUCLEOTIDE SEQUENCE [LARGE SCALE GENOMIC DNA]</scope>
    <source>
        <strain evidence="1 2">AM401</strain>
    </source>
</reference>
<evidence type="ECO:0000313" key="2">
    <source>
        <dbReference type="Proteomes" id="UP000315369"/>
    </source>
</evidence>
<keyword evidence="2" id="KW-1185">Reference proteome</keyword>
<dbReference type="OrthoDB" id="9764953at2"/>
<sequence length="307" mass="33250">MRLGVIALSIAMWTVACGGGVEDEGTEQWGAQSARLVITTEDQVVARLPASTGAIYGYAEYLPPGYLTSPNTSYPVIIHLNGLTEFGTSTTEANLLEVVSRHGALKKIRTTSEGKAYFGQKQVMVFSPRAPTNWVPADLNAFVDFLVANYRVDPTRIYLTGLSYGGYGSWKYAYEYGHRLAALAPMATNIGAPGPTITKLLNVPVWAVHSYADGSSLSAERSWMQGVTKNYGQFQLVAVAQSTTTQTYLFPGASSPTWTSQAGVVATGTAIGRLTVLPGSAHDCWTQQYNNYAFWDWLLAQQRAPVP</sequence>
<dbReference type="EMBL" id="VIFM01000112">
    <property type="protein sequence ID" value="TQF13103.1"/>
    <property type="molecule type" value="Genomic_DNA"/>
</dbReference>
<dbReference type="Proteomes" id="UP000315369">
    <property type="component" value="Unassembled WGS sequence"/>
</dbReference>
<dbReference type="SUPFAM" id="SSF53474">
    <property type="entry name" value="alpha/beta-Hydrolases"/>
    <property type="match status" value="1"/>
</dbReference>
<dbReference type="RefSeq" id="WP_141645176.1">
    <property type="nucleotide sequence ID" value="NZ_VIFM01000112.1"/>
</dbReference>
<dbReference type="InterPro" id="IPR000801">
    <property type="entry name" value="Esterase-like"/>
</dbReference>
<dbReference type="AlphaFoldDB" id="A0A540WVR3"/>
<gene>
    <name evidence="1" type="ORF">FJV41_25620</name>
</gene>
<accession>A0A540WVR3</accession>
<dbReference type="Gene3D" id="3.40.50.1820">
    <property type="entry name" value="alpha/beta hydrolase"/>
    <property type="match status" value="1"/>
</dbReference>
<dbReference type="Pfam" id="PF00756">
    <property type="entry name" value="Esterase"/>
    <property type="match status" value="1"/>
</dbReference>